<reference evidence="1 2" key="1">
    <citation type="submission" date="2019-11" db="EMBL/GenBank/DDBJ databases">
        <title>Genome analysis of Rhizobacterium cereale a novel genus and species isolated from maize roots in North Spain.</title>
        <authorList>
            <person name="Menendez E."/>
            <person name="Flores-Felix J.D."/>
            <person name="Ramirez-Bahena M.-H."/>
            <person name="Igual J.M."/>
            <person name="Garcia-Fraile P."/>
            <person name="Peix A."/>
            <person name="Velazquez E."/>
        </authorList>
    </citation>
    <scope>NUCLEOTIDE SEQUENCE [LARGE SCALE GENOMIC DNA]</scope>
    <source>
        <strain evidence="1 2">RZME27</strain>
    </source>
</reference>
<protein>
    <submittedName>
        <fullName evidence="1">DUF2190 family protein</fullName>
    </submittedName>
</protein>
<organism evidence="1 2">
    <name type="scientific">Endobacterium cereale</name>
    <dbReference type="NCBI Taxonomy" id="2663029"/>
    <lineage>
        <taxon>Bacteria</taxon>
        <taxon>Pseudomonadati</taxon>
        <taxon>Pseudomonadota</taxon>
        <taxon>Alphaproteobacteria</taxon>
        <taxon>Hyphomicrobiales</taxon>
        <taxon>Rhizobiaceae</taxon>
        <taxon>Endobacterium</taxon>
    </lineage>
</organism>
<dbReference type="EMBL" id="WIXI01000022">
    <property type="protein sequence ID" value="MQY44498.1"/>
    <property type="molecule type" value="Genomic_DNA"/>
</dbReference>
<dbReference type="RefSeq" id="WP_153352071.1">
    <property type="nucleotide sequence ID" value="NZ_WIXI01000022.1"/>
</dbReference>
<proteinExistence type="predicted"/>
<gene>
    <name evidence="1" type="ORF">GAO09_00215</name>
</gene>
<dbReference type="AlphaFoldDB" id="A0A6A8A425"/>
<comment type="caution">
    <text evidence="1">The sequence shown here is derived from an EMBL/GenBank/DDBJ whole genome shotgun (WGS) entry which is preliminary data.</text>
</comment>
<evidence type="ECO:0000313" key="2">
    <source>
        <dbReference type="Proteomes" id="UP000435138"/>
    </source>
</evidence>
<dbReference type="Pfam" id="PF09956">
    <property type="entry name" value="Phage_cement_2"/>
    <property type="match status" value="1"/>
</dbReference>
<sequence length="108" mass="11062">MKNYIQPGNSVTVTAPYDVASGGGVLVGTIFGIATGNAKAGESLEIKLNGVYEHAKVSAQAWTFGALVYWDDTNKVFTTVASGNTLVAKTLAVAANPSATGIVRLSAN</sequence>
<dbReference type="Proteomes" id="UP000435138">
    <property type="component" value="Unassembled WGS sequence"/>
</dbReference>
<keyword evidence="2" id="KW-1185">Reference proteome</keyword>
<dbReference type="InterPro" id="IPR011231">
    <property type="entry name" value="Phage_VT1-Sakai_H0018"/>
</dbReference>
<evidence type="ECO:0000313" key="1">
    <source>
        <dbReference type="EMBL" id="MQY44498.1"/>
    </source>
</evidence>
<name>A0A6A8A425_9HYPH</name>
<accession>A0A6A8A425</accession>